<dbReference type="AlphaFoldDB" id="D3P8I3"/>
<evidence type="ECO:0000256" key="2">
    <source>
        <dbReference type="PROSITE-ProRule" id="PRU00169"/>
    </source>
</evidence>
<keyword evidence="1 2" id="KW-0597">Phosphoprotein</keyword>
<feature type="domain" description="Response regulatory" evidence="3">
    <location>
        <begin position="3"/>
        <end position="115"/>
    </location>
</feature>
<dbReference type="InterPro" id="IPR011006">
    <property type="entry name" value="CheY-like_superfamily"/>
</dbReference>
<dbReference type="Gene3D" id="3.40.50.2300">
    <property type="match status" value="1"/>
</dbReference>
<dbReference type="RefSeq" id="WP_013008269.1">
    <property type="nucleotide sequence ID" value="NC_013939.1"/>
</dbReference>
<dbReference type="PANTHER" id="PTHR44591">
    <property type="entry name" value="STRESS RESPONSE REGULATOR PROTEIN 1"/>
    <property type="match status" value="1"/>
</dbReference>
<feature type="modified residue" description="4-aspartylphosphate" evidence="2">
    <location>
        <position position="52"/>
    </location>
</feature>
<keyword evidence="5" id="KW-1185">Reference proteome</keyword>
<dbReference type="eggNOG" id="COG0784">
    <property type="taxonomic scope" value="Bacteria"/>
</dbReference>
<accession>D3P8I3</accession>
<dbReference type="OrthoDB" id="9788090at2"/>
<evidence type="ECO:0000313" key="4">
    <source>
        <dbReference type="EMBL" id="BAI81023.1"/>
    </source>
</evidence>
<dbReference type="GO" id="GO:0000160">
    <property type="term" value="P:phosphorelay signal transduction system"/>
    <property type="evidence" value="ECO:0007669"/>
    <property type="project" value="InterPro"/>
</dbReference>
<dbReference type="InterPro" id="IPR001789">
    <property type="entry name" value="Sig_transdc_resp-reg_receiver"/>
</dbReference>
<dbReference type="STRING" id="639282.DEFDS_1564"/>
<proteinExistence type="predicted"/>
<gene>
    <name evidence="4" type="ordered locus">DEFDS_1564</name>
</gene>
<evidence type="ECO:0000256" key="1">
    <source>
        <dbReference type="ARBA" id="ARBA00022553"/>
    </source>
</evidence>
<sequence length="119" mass="13212">MKTVLVVDDDSSVRLLLRDELNDIGLNVITAVDGEEALISFDENQIDLVILDLNMPKLKGDKVLEVISNKSDIPVIVYSANIDNYDGIEDLHSNLYLIEKSSDIEKLIDTVNLAINGKK</sequence>
<dbReference type="PROSITE" id="PS50110">
    <property type="entry name" value="RESPONSE_REGULATORY"/>
    <property type="match status" value="1"/>
</dbReference>
<evidence type="ECO:0000313" key="5">
    <source>
        <dbReference type="Proteomes" id="UP000001520"/>
    </source>
</evidence>
<dbReference type="EMBL" id="AP011529">
    <property type="protein sequence ID" value="BAI81023.1"/>
    <property type="molecule type" value="Genomic_DNA"/>
</dbReference>
<dbReference type="SMART" id="SM00448">
    <property type="entry name" value="REC"/>
    <property type="match status" value="1"/>
</dbReference>
<protein>
    <recommendedName>
        <fullName evidence="3">Response regulatory domain-containing protein</fullName>
    </recommendedName>
</protein>
<organism evidence="4 5">
    <name type="scientific">Deferribacter desulfuricans (strain DSM 14783 / JCM 11476 / NBRC 101012 / SSM1)</name>
    <dbReference type="NCBI Taxonomy" id="639282"/>
    <lineage>
        <taxon>Bacteria</taxon>
        <taxon>Pseudomonadati</taxon>
        <taxon>Deferribacterota</taxon>
        <taxon>Deferribacteres</taxon>
        <taxon>Deferribacterales</taxon>
        <taxon>Deferribacteraceae</taxon>
        <taxon>Deferribacter</taxon>
    </lineage>
</organism>
<dbReference type="KEGG" id="ddf:DEFDS_1564"/>
<dbReference type="HOGENOM" id="CLU_000445_69_8_0"/>
<dbReference type="PANTHER" id="PTHR44591:SF3">
    <property type="entry name" value="RESPONSE REGULATORY DOMAIN-CONTAINING PROTEIN"/>
    <property type="match status" value="1"/>
</dbReference>
<dbReference type="Pfam" id="PF00072">
    <property type="entry name" value="Response_reg"/>
    <property type="match status" value="1"/>
</dbReference>
<name>D3P8I3_DEFDS</name>
<dbReference type="Proteomes" id="UP000001520">
    <property type="component" value="Chromosome"/>
</dbReference>
<dbReference type="InterPro" id="IPR050595">
    <property type="entry name" value="Bact_response_regulator"/>
</dbReference>
<reference evidence="4 5" key="1">
    <citation type="journal article" date="2010" name="DNA Res.">
        <title>Bacterial lifestyle in a deep-sea hydrothermal vent chimney revealed by the genome sequence of the thermophilic bacterium Deferribacter desulfuricans SSM1.</title>
        <authorList>
            <person name="Takaki Y."/>
            <person name="Shimamura S."/>
            <person name="Nakagawa S."/>
            <person name="Fukuhara Y."/>
            <person name="Horikawa H."/>
            <person name="Ankai A."/>
            <person name="Harada T."/>
            <person name="Hosoyama A."/>
            <person name="Oguchi A."/>
            <person name="Fukui S."/>
            <person name="Fujita N."/>
            <person name="Takami H."/>
            <person name="Takai K."/>
        </authorList>
    </citation>
    <scope>NUCLEOTIDE SEQUENCE [LARGE SCALE GENOMIC DNA]</scope>
    <source>
        <strain evidence="5">DSM 14783 / JCM 11476 / NBRC 101012 / SSM1</strain>
    </source>
</reference>
<evidence type="ECO:0000259" key="3">
    <source>
        <dbReference type="PROSITE" id="PS50110"/>
    </source>
</evidence>
<dbReference type="SUPFAM" id="SSF52172">
    <property type="entry name" value="CheY-like"/>
    <property type="match status" value="1"/>
</dbReference>